<proteinExistence type="predicted"/>
<organism evidence="1 2">
    <name type="scientific">Diatraea saccharalis</name>
    <name type="common">sugarcane borer</name>
    <dbReference type="NCBI Taxonomy" id="40085"/>
    <lineage>
        <taxon>Eukaryota</taxon>
        <taxon>Metazoa</taxon>
        <taxon>Ecdysozoa</taxon>
        <taxon>Arthropoda</taxon>
        <taxon>Hexapoda</taxon>
        <taxon>Insecta</taxon>
        <taxon>Pterygota</taxon>
        <taxon>Neoptera</taxon>
        <taxon>Endopterygota</taxon>
        <taxon>Lepidoptera</taxon>
        <taxon>Glossata</taxon>
        <taxon>Ditrysia</taxon>
        <taxon>Pyraloidea</taxon>
        <taxon>Crambidae</taxon>
        <taxon>Crambinae</taxon>
        <taxon>Diatraea</taxon>
    </lineage>
</organism>
<dbReference type="AlphaFoldDB" id="A0A9N9R2G7"/>
<evidence type="ECO:0000313" key="1">
    <source>
        <dbReference type="EMBL" id="CAG9788669.1"/>
    </source>
</evidence>
<reference evidence="1" key="1">
    <citation type="submission" date="2021-12" db="EMBL/GenBank/DDBJ databases">
        <authorList>
            <person name="King R."/>
        </authorList>
    </citation>
    <scope>NUCLEOTIDE SEQUENCE</scope>
</reference>
<accession>A0A9N9R2G7</accession>
<evidence type="ECO:0000313" key="2">
    <source>
        <dbReference type="Proteomes" id="UP001153714"/>
    </source>
</evidence>
<keyword evidence="2" id="KW-1185">Reference proteome</keyword>
<dbReference type="OrthoDB" id="7312725at2759"/>
<gene>
    <name evidence="1" type="ORF">DIATSA_LOCUS6462</name>
</gene>
<dbReference type="Proteomes" id="UP001153714">
    <property type="component" value="Chromosome 2"/>
</dbReference>
<dbReference type="EMBL" id="OU893333">
    <property type="protein sequence ID" value="CAG9788669.1"/>
    <property type="molecule type" value="Genomic_DNA"/>
</dbReference>
<sequence>MLFDTIRRHGGYNRPNLKLFKEIFKKILQRLEIKKSFLGNCVPLEDIPVLTCSSSVKNINSTVSGRVFDECDSHEGSFEVTNQIIEEADHIVDGNVKVLSIILNRESIKKTTDQIIGYIAGWVNTS</sequence>
<name>A0A9N9R2G7_9NEOP</name>
<protein>
    <submittedName>
        <fullName evidence="1">Uncharacterized protein</fullName>
    </submittedName>
</protein>
<reference evidence="1" key="2">
    <citation type="submission" date="2022-10" db="EMBL/GenBank/DDBJ databases">
        <authorList>
            <consortium name="ENA_rothamsted_submissions"/>
            <consortium name="culmorum"/>
            <person name="King R."/>
        </authorList>
    </citation>
    <scope>NUCLEOTIDE SEQUENCE</scope>
</reference>